<evidence type="ECO:0000313" key="1">
    <source>
        <dbReference type="EMBL" id="PZV76753.1"/>
    </source>
</evidence>
<reference evidence="1 2" key="1">
    <citation type="submission" date="2018-06" db="EMBL/GenBank/DDBJ databases">
        <title>Genomic Encyclopedia of Archaeal and Bacterial Type Strains, Phase II (KMG-II): from individual species to whole genera.</title>
        <authorList>
            <person name="Goeker M."/>
        </authorList>
    </citation>
    <scope>NUCLEOTIDE SEQUENCE [LARGE SCALE GENOMIC DNA]</scope>
    <source>
        <strain evidence="1 2">T4</strain>
    </source>
</reference>
<organism evidence="1 2">
    <name type="scientific">Algoriphagus aquaeductus</name>
    <dbReference type="NCBI Taxonomy" id="475299"/>
    <lineage>
        <taxon>Bacteria</taxon>
        <taxon>Pseudomonadati</taxon>
        <taxon>Bacteroidota</taxon>
        <taxon>Cytophagia</taxon>
        <taxon>Cytophagales</taxon>
        <taxon>Cyclobacteriaceae</taxon>
        <taxon>Algoriphagus</taxon>
    </lineage>
</organism>
<dbReference type="Gene3D" id="3.30.2310.20">
    <property type="entry name" value="RelE-like"/>
    <property type="match status" value="1"/>
</dbReference>
<evidence type="ECO:0000313" key="2">
    <source>
        <dbReference type="Proteomes" id="UP000248917"/>
    </source>
</evidence>
<proteinExistence type="predicted"/>
<dbReference type="EMBL" id="QKTX01000023">
    <property type="protein sequence ID" value="PZV76753.1"/>
    <property type="molecule type" value="Genomic_DNA"/>
</dbReference>
<dbReference type="InterPro" id="IPR035093">
    <property type="entry name" value="RelE/ParE_toxin_dom_sf"/>
</dbReference>
<accession>A0A326RKC0</accession>
<keyword evidence="2" id="KW-1185">Reference proteome</keyword>
<evidence type="ECO:0008006" key="3">
    <source>
        <dbReference type="Google" id="ProtNLM"/>
    </source>
</evidence>
<dbReference type="RefSeq" id="WP_220084362.1">
    <property type="nucleotide sequence ID" value="NZ_QKTX01000023.1"/>
</dbReference>
<dbReference type="Proteomes" id="UP000248917">
    <property type="component" value="Unassembled WGS sequence"/>
</dbReference>
<protein>
    <recommendedName>
        <fullName evidence="3">ParE-like toxin of type II ParDE toxin-antitoxin system</fullName>
    </recommendedName>
</protein>
<dbReference type="AlphaFoldDB" id="A0A326RKC0"/>
<sequence length="91" mass="10990">MPFDLEILEEAKFEIEEAFYFYESKQIGLGVYFLEKLHERFYSISTNPLNYGVKRSPFREALLSKFPYLVIFEVFDEKILVYSVFIRVEIR</sequence>
<gene>
    <name evidence="1" type="ORF">CLV31_12335</name>
</gene>
<comment type="caution">
    <text evidence="1">The sequence shown here is derived from an EMBL/GenBank/DDBJ whole genome shotgun (WGS) entry which is preliminary data.</text>
</comment>
<name>A0A326RKC0_9BACT</name>